<dbReference type="Gramene" id="CDP05013">
    <property type="protein sequence ID" value="CDP05013"/>
    <property type="gene ID" value="GSCOC_T00019915001"/>
</dbReference>
<keyword evidence="4" id="KW-1185">Reference proteome</keyword>
<evidence type="ECO:0000313" key="3">
    <source>
        <dbReference type="EMBL" id="CDP05013.1"/>
    </source>
</evidence>
<dbReference type="STRING" id="49390.A0A068UBJ4"/>
<reference evidence="4" key="1">
    <citation type="journal article" date="2014" name="Science">
        <title>The coffee genome provides insight into the convergent evolution of caffeine biosynthesis.</title>
        <authorList>
            <person name="Denoeud F."/>
            <person name="Carretero-Paulet L."/>
            <person name="Dereeper A."/>
            <person name="Droc G."/>
            <person name="Guyot R."/>
            <person name="Pietrella M."/>
            <person name="Zheng C."/>
            <person name="Alberti A."/>
            <person name="Anthony F."/>
            <person name="Aprea G."/>
            <person name="Aury J.M."/>
            <person name="Bento P."/>
            <person name="Bernard M."/>
            <person name="Bocs S."/>
            <person name="Campa C."/>
            <person name="Cenci A."/>
            <person name="Combes M.C."/>
            <person name="Crouzillat D."/>
            <person name="Da Silva C."/>
            <person name="Daddiego L."/>
            <person name="De Bellis F."/>
            <person name="Dussert S."/>
            <person name="Garsmeur O."/>
            <person name="Gayraud T."/>
            <person name="Guignon V."/>
            <person name="Jahn K."/>
            <person name="Jamilloux V."/>
            <person name="Joet T."/>
            <person name="Labadie K."/>
            <person name="Lan T."/>
            <person name="Leclercq J."/>
            <person name="Lepelley M."/>
            <person name="Leroy T."/>
            <person name="Li L.T."/>
            <person name="Librado P."/>
            <person name="Lopez L."/>
            <person name="Munoz A."/>
            <person name="Noel B."/>
            <person name="Pallavicini A."/>
            <person name="Perrotta G."/>
            <person name="Poncet V."/>
            <person name="Pot D."/>
            <person name="Priyono X."/>
            <person name="Rigoreau M."/>
            <person name="Rouard M."/>
            <person name="Rozas J."/>
            <person name="Tranchant-Dubreuil C."/>
            <person name="VanBuren R."/>
            <person name="Zhang Q."/>
            <person name="Andrade A.C."/>
            <person name="Argout X."/>
            <person name="Bertrand B."/>
            <person name="de Kochko A."/>
            <person name="Graziosi G."/>
            <person name="Henry R.J."/>
            <person name="Jayarama X."/>
            <person name="Ming R."/>
            <person name="Nagai C."/>
            <person name="Rounsley S."/>
            <person name="Sankoff D."/>
            <person name="Giuliano G."/>
            <person name="Albert V.A."/>
            <person name="Wincker P."/>
            <person name="Lashermes P."/>
        </authorList>
    </citation>
    <scope>NUCLEOTIDE SEQUENCE [LARGE SCALE GENOMIC DNA]</scope>
    <source>
        <strain evidence="4">cv. DH200-94</strain>
    </source>
</reference>
<evidence type="ECO:0000256" key="1">
    <source>
        <dbReference type="ARBA" id="ARBA00034773"/>
    </source>
</evidence>
<feature type="compositionally biased region" description="Basic and acidic residues" evidence="2">
    <location>
        <begin position="19"/>
        <end position="29"/>
    </location>
</feature>
<dbReference type="Proteomes" id="UP000295252">
    <property type="component" value="Chromosome IV"/>
</dbReference>
<dbReference type="PANTHER" id="PTHR33083:SF123">
    <property type="entry name" value="EXPRESSED PROTEIN"/>
    <property type="match status" value="1"/>
</dbReference>
<dbReference type="PANTHER" id="PTHR33083">
    <property type="entry name" value="EXPRESSED PROTEIN"/>
    <property type="match status" value="1"/>
</dbReference>
<dbReference type="InParanoid" id="A0A068UBJ4"/>
<comment type="similarity">
    <text evidence="1">Belongs to the senescence regulator S40 family.</text>
</comment>
<organism evidence="3 4">
    <name type="scientific">Coffea canephora</name>
    <name type="common">Robusta coffee</name>
    <dbReference type="NCBI Taxonomy" id="49390"/>
    <lineage>
        <taxon>Eukaryota</taxon>
        <taxon>Viridiplantae</taxon>
        <taxon>Streptophyta</taxon>
        <taxon>Embryophyta</taxon>
        <taxon>Tracheophyta</taxon>
        <taxon>Spermatophyta</taxon>
        <taxon>Magnoliopsida</taxon>
        <taxon>eudicotyledons</taxon>
        <taxon>Gunneridae</taxon>
        <taxon>Pentapetalae</taxon>
        <taxon>asterids</taxon>
        <taxon>lamiids</taxon>
        <taxon>Gentianales</taxon>
        <taxon>Rubiaceae</taxon>
        <taxon>Ixoroideae</taxon>
        <taxon>Gardenieae complex</taxon>
        <taxon>Bertiereae - Coffeeae clade</taxon>
        <taxon>Coffeeae</taxon>
        <taxon>Coffea</taxon>
    </lineage>
</organism>
<evidence type="ECO:0000313" key="4">
    <source>
        <dbReference type="Proteomes" id="UP000295252"/>
    </source>
</evidence>
<dbReference type="AlphaFoldDB" id="A0A068UBJ4"/>
<feature type="region of interest" description="Disordered" evidence="2">
    <location>
        <begin position="1"/>
        <end position="77"/>
    </location>
</feature>
<evidence type="ECO:0008006" key="5">
    <source>
        <dbReference type="Google" id="ProtNLM"/>
    </source>
</evidence>
<dbReference type="Pfam" id="PF04520">
    <property type="entry name" value="Senescence_reg"/>
    <property type="match status" value="1"/>
</dbReference>
<feature type="compositionally biased region" description="Low complexity" evidence="2">
    <location>
        <begin position="36"/>
        <end position="47"/>
    </location>
</feature>
<dbReference type="GO" id="GO:0010150">
    <property type="term" value="P:leaf senescence"/>
    <property type="evidence" value="ECO:0007669"/>
    <property type="project" value="UniProtKB-ARBA"/>
</dbReference>
<dbReference type="PhylomeDB" id="A0A068UBJ4"/>
<accession>A0A068UBJ4</accession>
<proteinExistence type="inferred from homology"/>
<sequence length="213" mass="23698">MASPSPTVRFLSLLDQPEPDPHNGHHNPLELDESDVVWSSSSACSTDTESHSPPLPSSNLPTTHLRRHRNHVNPPNYGLSAALSQDHHPPLVRRKSTLNPSLSAASAARMVPPVVRSENSNLISAGRFHQSAPVNVPVWPRKKKLGEFDNLERLEEVDNEREKEDEEEMVPPHVIVARSHVTFSVFEGVGRTLKGRDLRSVRNAVFQKTGFID</sequence>
<dbReference type="InterPro" id="IPR007608">
    <property type="entry name" value="Senescence_reg_S40"/>
</dbReference>
<dbReference type="OMA" id="VNVPVWQ"/>
<protein>
    <recommendedName>
        <fullName evidence="5">Senescence regulator S40</fullName>
    </recommendedName>
</protein>
<gene>
    <name evidence="3" type="ORF">GSCOC_T00019915001</name>
</gene>
<name>A0A068UBJ4_COFCA</name>
<evidence type="ECO:0000256" key="2">
    <source>
        <dbReference type="SAM" id="MobiDB-lite"/>
    </source>
</evidence>
<dbReference type="OrthoDB" id="1927868at2759"/>
<dbReference type="EMBL" id="HG739099">
    <property type="protein sequence ID" value="CDP05013.1"/>
    <property type="molecule type" value="Genomic_DNA"/>
</dbReference>